<proteinExistence type="predicted"/>
<dbReference type="EMBL" id="JACHFD010000081">
    <property type="protein sequence ID" value="MBB5354041.1"/>
    <property type="molecule type" value="Genomic_DNA"/>
</dbReference>
<evidence type="ECO:0000313" key="2">
    <source>
        <dbReference type="Proteomes" id="UP000557717"/>
    </source>
</evidence>
<gene>
    <name evidence="1" type="ORF">HNR46_004313</name>
</gene>
<evidence type="ECO:0000313" key="1">
    <source>
        <dbReference type="EMBL" id="MBB5354041.1"/>
    </source>
</evidence>
<sequence length="74" mass="8644">MRLLFQAAKDGKPWLNGKQLLHDGGSQSYTLSNLFKRKPVWRKLIHSDGRGYYRMQESIRRTIQADMIGECAIY</sequence>
<reference evidence="1 2" key="1">
    <citation type="submission" date="2020-08" db="EMBL/GenBank/DDBJ databases">
        <title>Genomic Encyclopedia of Type Strains, Phase IV (KMG-IV): sequencing the most valuable type-strain genomes for metagenomic binning, comparative biology and taxonomic classification.</title>
        <authorList>
            <person name="Goeker M."/>
        </authorList>
    </citation>
    <scope>NUCLEOTIDE SEQUENCE [LARGE SCALE GENOMIC DNA]</scope>
    <source>
        <strain evidence="1 2">YC6886</strain>
    </source>
</reference>
<keyword evidence="2" id="KW-1185">Reference proteome</keyword>
<organism evidence="1 2">
    <name type="scientific">Haloferula luteola</name>
    <dbReference type="NCBI Taxonomy" id="595692"/>
    <lineage>
        <taxon>Bacteria</taxon>
        <taxon>Pseudomonadati</taxon>
        <taxon>Verrucomicrobiota</taxon>
        <taxon>Verrucomicrobiia</taxon>
        <taxon>Verrucomicrobiales</taxon>
        <taxon>Verrucomicrobiaceae</taxon>
        <taxon>Haloferula</taxon>
    </lineage>
</organism>
<comment type="caution">
    <text evidence="1">The sequence shown here is derived from an EMBL/GenBank/DDBJ whole genome shotgun (WGS) entry which is preliminary data.</text>
</comment>
<dbReference type="AlphaFoldDB" id="A0A840VN51"/>
<name>A0A840VN51_9BACT</name>
<accession>A0A840VN51</accession>
<protein>
    <submittedName>
        <fullName evidence="1">Uncharacterized protein</fullName>
    </submittedName>
</protein>
<dbReference type="Proteomes" id="UP000557717">
    <property type="component" value="Unassembled WGS sequence"/>
</dbReference>